<dbReference type="RefSeq" id="WP_209988081.1">
    <property type="nucleotide sequence ID" value="NZ_JAGINO010000023.1"/>
</dbReference>
<dbReference type="Pfam" id="PF01544">
    <property type="entry name" value="CorA"/>
    <property type="match status" value="1"/>
</dbReference>
<reference evidence="7 8" key="1">
    <citation type="submission" date="2023-07" db="EMBL/GenBank/DDBJ databases">
        <title>Genomic Encyclopedia of Type Strains, Phase IV (KMG-IV): sequencing the most valuable type-strain genomes for metagenomic binning, comparative biology and taxonomic classification.</title>
        <authorList>
            <person name="Goeker M."/>
        </authorList>
    </citation>
    <scope>NUCLEOTIDE SEQUENCE [LARGE SCALE GENOMIC DNA]</scope>
    <source>
        <strain evidence="7 8">DSM 19922</strain>
    </source>
</reference>
<dbReference type="Gene3D" id="3.30.460.20">
    <property type="entry name" value="CorA soluble domain-like"/>
    <property type="match status" value="1"/>
</dbReference>
<feature type="transmembrane region" description="Helical" evidence="6">
    <location>
        <begin position="303"/>
        <end position="323"/>
    </location>
</feature>
<evidence type="ECO:0000256" key="3">
    <source>
        <dbReference type="ARBA" id="ARBA00022692"/>
    </source>
</evidence>
<accession>A0ABU0MR07</accession>
<gene>
    <name evidence="7" type="ORF">QO018_004802</name>
</gene>
<sequence>MLHVFVNDGGLLRWVRETPEETVPPPLPASAVWLDLINPSTEELARAEALLGTSLPTREQMAEIEESSRLRVAGGVLTMTITALVWADTDEPRIATVSFVLAGRRLVTIHDIDPQALLAFRRRATHGQVPASRGELVLAALVDGMVDRTSVVLRRTGLELDALNRRYFRGRTLRSRGETLDDAETLKRIGHAGHLIGKERLSLASLSRMADFLARGEGWNAGKATRRWAKTALQDLRGLDQYARFLSGKVALLLDTALGQINVEQNEIVKIVSVLTVLLFPPTLVATIAGMNFSDMPGEGAPLGYATALLLMLVSALLPMIYVRLKRWL</sequence>
<dbReference type="InterPro" id="IPR045861">
    <property type="entry name" value="CorA_cytoplasmic_dom"/>
</dbReference>
<dbReference type="InterPro" id="IPR045863">
    <property type="entry name" value="CorA_TM1_TM2"/>
</dbReference>
<evidence type="ECO:0000256" key="4">
    <source>
        <dbReference type="ARBA" id="ARBA00022989"/>
    </source>
</evidence>
<dbReference type="Gene3D" id="1.20.58.340">
    <property type="entry name" value="Magnesium transport protein CorA, transmembrane region"/>
    <property type="match status" value="1"/>
</dbReference>
<proteinExistence type="inferred from homology"/>
<dbReference type="PANTHER" id="PTHR47685:SF1">
    <property type="entry name" value="MAGNESIUM TRANSPORT PROTEIN CORA"/>
    <property type="match status" value="1"/>
</dbReference>
<evidence type="ECO:0000256" key="5">
    <source>
        <dbReference type="ARBA" id="ARBA00023136"/>
    </source>
</evidence>
<dbReference type="Proteomes" id="UP001244552">
    <property type="component" value="Unassembled WGS sequence"/>
</dbReference>
<evidence type="ECO:0000256" key="6">
    <source>
        <dbReference type="SAM" id="Phobius"/>
    </source>
</evidence>
<keyword evidence="4 6" id="KW-1133">Transmembrane helix</keyword>
<keyword evidence="5 6" id="KW-0472">Membrane</keyword>
<feature type="transmembrane region" description="Helical" evidence="6">
    <location>
        <begin position="268"/>
        <end position="291"/>
    </location>
</feature>
<comment type="subcellular location">
    <subcellularLocation>
        <location evidence="1">Membrane</location>
        <topology evidence="1">Multi-pass membrane protein</topology>
    </subcellularLocation>
</comment>
<dbReference type="InterPro" id="IPR002523">
    <property type="entry name" value="MgTranspt_CorA/ZnTranspt_ZntB"/>
</dbReference>
<name>A0ABU0MR07_9PROT</name>
<evidence type="ECO:0000256" key="2">
    <source>
        <dbReference type="ARBA" id="ARBA00009765"/>
    </source>
</evidence>
<evidence type="ECO:0000313" key="7">
    <source>
        <dbReference type="EMBL" id="MDQ0535916.1"/>
    </source>
</evidence>
<organism evidence="7 8">
    <name type="scientific">Azospirillum picis</name>
    <dbReference type="NCBI Taxonomy" id="488438"/>
    <lineage>
        <taxon>Bacteria</taxon>
        <taxon>Pseudomonadati</taxon>
        <taxon>Pseudomonadota</taxon>
        <taxon>Alphaproteobacteria</taxon>
        <taxon>Rhodospirillales</taxon>
        <taxon>Azospirillaceae</taxon>
        <taxon>Azospirillum</taxon>
    </lineage>
</organism>
<keyword evidence="8" id="KW-1185">Reference proteome</keyword>
<dbReference type="InterPro" id="IPR050829">
    <property type="entry name" value="CorA_MIT"/>
</dbReference>
<evidence type="ECO:0000313" key="8">
    <source>
        <dbReference type="Proteomes" id="UP001244552"/>
    </source>
</evidence>
<dbReference type="PANTHER" id="PTHR47685">
    <property type="entry name" value="MAGNESIUM TRANSPORT PROTEIN CORA"/>
    <property type="match status" value="1"/>
</dbReference>
<comment type="caution">
    <text evidence="7">The sequence shown here is derived from an EMBL/GenBank/DDBJ whole genome shotgun (WGS) entry which is preliminary data.</text>
</comment>
<evidence type="ECO:0000256" key="1">
    <source>
        <dbReference type="ARBA" id="ARBA00004141"/>
    </source>
</evidence>
<protein>
    <submittedName>
        <fullName evidence="7">Magnesium transporter</fullName>
    </submittedName>
</protein>
<keyword evidence="3 6" id="KW-0812">Transmembrane</keyword>
<dbReference type="EMBL" id="JAUSVU010000021">
    <property type="protein sequence ID" value="MDQ0535916.1"/>
    <property type="molecule type" value="Genomic_DNA"/>
</dbReference>
<dbReference type="SUPFAM" id="SSF143865">
    <property type="entry name" value="CorA soluble domain-like"/>
    <property type="match status" value="1"/>
</dbReference>
<comment type="similarity">
    <text evidence="2">Belongs to the CorA metal ion transporter (MIT) (TC 1.A.35) family.</text>
</comment>
<dbReference type="SUPFAM" id="SSF144083">
    <property type="entry name" value="Magnesium transport protein CorA, transmembrane region"/>
    <property type="match status" value="1"/>
</dbReference>